<dbReference type="PANTHER" id="PTHR31286">
    <property type="entry name" value="GLYCINE-RICH CELL WALL STRUCTURAL PROTEIN 1.8-LIKE"/>
    <property type="match status" value="1"/>
</dbReference>
<dbReference type="EMBL" id="BKCJ010010021">
    <property type="protein sequence ID" value="GEU89713.1"/>
    <property type="molecule type" value="Genomic_DNA"/>
</dbReference>
<accession>A0A6L2NU91</accession>
<feature type="region of interest" description="Disordered" evidence="1">
    <location>
        <begin position="103"/>
        <end position="125"/>
    </location>
</feature>
<feature type="compositionally biased region" description="Polar residues" evidence="1">
    <location>
        <begin position="107"/>
        <end position="125"/>
    </location>
</feature>
<evidence type="ECO:0000256" key="1">
    <source>
        <dbReference type="SAM" id="MobiDB-lite"/>
    </source>
</evidence>
<comment type="caution">
    <text evidence="2">The sequence shown here is derived from an EMBL/GenBank/DDBJ whole genome shotgun (WGS) entry which is preliminary data.</text>
</comment>
<protein>
    <submittedName>
        <fullName evidence="2">Uncharacterized protein</fullName>
    </submittedName>
</protein>
<dbReference type="AlphaFoldDB" id="A0A6L2NU91"/>
<reference evidence="2" key="1">
    <citation type="journal article" date="2019" name="Sci. Rep.">
        <title>Draft genome of Tanacetum cinerariifolium, the natural source of mosquito coil.</title>
        <authorList>
            <person name="Yamashiro T."/>
            <person name="Shiraishi A."/>
            <person name="Satake H."/>
            <person name="Nakayama K."/>
        </authorList>
    </citation>
    <scope>NUCLEOTIDE SEQUENCE</scope>
</reference>
<dbReference type="InterPro" id="IPR040256">
    <property type="entry name" value="At4g02000-like"/>
</dbReference>
<evidence type="ECO:0000313" key="2">
    <source>
        <dbReference type="EMBL" id="GEU89713.1"/>
    </source>
</evidence>
<dbReference type="PANTHER" id="PTHR31286:SF99">
    <property type="entry name" value="DUF4283 DOMAIN-CONTAINING PROTEIN"/>
    <property type="match status" value="1"/>
</dbReference>
<gene>
    <name evidence="2" type="ORF">Tci_061691</name>
</gene>
<proteinExistence type="predicted"/>
<name>A0A6L2NU91_TANCI</name>
<organism evidence="2">
    <name type="scientific">Tanacetum cinerariifolium</name>
    <name type="common">Dalmatian daisy</name>
    <name type="synonym">Chrysanthemum cinerariifolium</name>
    <dbReference type="NCBI Taxonomy" id="118510"/>
    <lineage>
        <taxon>Eukaryota</taxon>
        <taxon>Viridiplantae</taxon>
        <taxon>Streptophyta</taxon>
        <taxon>Embryophyta</taxon>
        <taxon>Tracheophyta</taxon>
        <taxon>Spermatophyta</taxon>
        <taxon>Magnoliopsida</taxon>
        <taxon>eudicotyledons</taxon>
        <taxon>Gunneridae</taxon>
        <taxon>Pentapetalae</taxon>
        <taxon>asterids</taxon>
        <taxon>campanulids</taxon>
        <taxon>Asterales</taxon>
        <taxon>Asteraceae</taxon>
        <taxon>Asteroideae</taxon>
        <taxon>Anthemideae</taxon>
        <taxon>Anthemidinae</taxon>
        <taxon>Tanacetum</taxon>
    </lineage>
</organism>
<sequence>MGRTCRLMALKSSSPMVSIVVVGLCLCGLGADRWFDCIVIEQGSLSQKGSGVGMGVKEKQVSSADKLGEGSKHVDQAMGTDSTTSTPIVVTTGLGSYPTLSEVHGHSPTSANEGDTNVAGTPAGNTHRSIRTISERFANTTYGFFLGKRVAYPVVANYNPDVNLFKKDVINVLVWVKLPSVPVTAFSKDGLSAIATKLGTSLMLDSYISDMCIQSWGRSSYARALIEVWANVELKDHIVVAMPKLVGEGFYTYKFRNMKKPSQANRGVSVGLKGMLLLWTMRVNLWQMFDSSGDHDSDDEVASVDNDMANFLASKKVGYDTNSLLEQWKKSYGNDDYDFDPFDDYMYESQDILDKIQAICDNLNIKVRGRKKK</sequence>